<sequence>MRKKLIFITIFLLSITAVFVLSNKNPYIKTITKSKIDVDNININAMDGIEFKNTIPNNISFYKVKPPKESKSFSIDIYKAYGEEINKYSGVLDNYEFADKKGFELALGTISNLPLIKFENFEMTIPEDGKEISESEVHFTGFSTLEGKKEFSKLREPIILKTLCFSKIHGAAFSNTDYLNMYKLNKDYNYYFFTITFYDWDIIEEDKIN</sequence>
<evidence type="ECO:0000313" key="1">
    <source>
        <dbReference type="EMBL" id="RVU55700.1"/>
    </source>
</evidence>
<dbReference type="EMBL" id="RLIH01000001">
    <property type="protein sequence ID" value="RVU55700.1"/>
    <property type="molecule type" value="Genomic_DNA"/>
</dbReference>
<evidence type="ECO:0000313" key="2">
    <source>
        <dbReference type="Proteomes" id="UP000288812"/>
    </source>
</evidence>
<dbReference type="AlphaFoldDB" id="A0A437S9A1"/>
<proteinExistence type="predicted"/>
<accession>A0A437S9A1</accession>
<name>A0A437S9A1_9FIRM</name>
<reference evidence="1 2" key="1">
    <citation type="submission" date="2018-11" db="EMBL/GenBank/DDBJ databases">
        <title>Genome sequencing and assembly of Anaerosphaera sp. nov., GS7-6-2.</title>
        <authorList>
            <person name="Rettenmaier R."/>
            <person name="Liebl W."/>
            <person name="Zverlov V."/>
        </authorList>
    </citation>
    <scope>NUCLEOTIDE SEQUENCE [LARGE SCALE GENOMIC DNA]</scope>
    <source>
        <strain evidence="1 2">GS7-6-2</strain>
    </source>
</reference>
<comment type="caution">
    <text evidence="1">The sequence shown here is derived from an EMBL/GenBank/DDBJ whole genome shotgun (WGS) entry which is preliminary data.</text>
</comment>
<dbReference type="Proteomes" id="UP000288812">
    <property type="component" value="Unassembled WGS sequence"/>
</dbReference>
<keyword evidence="2" id="KW-1185">Reference proteome</keyword>
<organism evidence="1 2">
    <name type="scientific">Anaerosphaera multitolerans</name>
    <dbReference type="NCBI Taxonomy" id="2487351"/>
    <lineage>
        <taxon>Bacteria</taxon>
        <taxon>Bacillati</taxon>
        <taxon>Bacillota</taxon>
        <taxon>Tissierellia</taxon>
        <taxon>Tissierellales</taxon>
        <taxon>Peptoniphilaceae</taxon>
        <taxon>Anaerosphaera</taxon>
    </lineage>
</organism>
<dbReference type="OrthoDB" id="9880142at2"/>
<dbReference type="RefSeq" id="WP_127722672.1">
    <property type="nucleotide sequence ID" value="NZ_RLIH01000001.1"/>
</dbReference>
<gene>
    <name evidence="1" type="ORF">EF514_00345</name>
</gene>
<protein>
    <submittedName>
        <fullName evidence="1">Uncharacterized protein</fullName>
    </submittedName>
</protein>